<dbReference type="OrthoDB" id="9800332at2"/>
<dbReference type="PANTHER" id="PTHR21089:SF1">
    <property type="entry name" value="BIFUNCTIONAL 3-DEHYDROQUINATE DEHYDRATASE_SHIKIMATE DEHYDROGENASE, CHLOROPLASTIC"/>
    <property type="match status" value="1"/>
</dbReference>
<dbReference type="SUPFAM" id="SSF51735">
    <property type="entry name" value="NAD(P)-binding Rossmann-fold domains"/>
    <property type="match status" value="1"/>
</dbReference>
<keyword evidence="11" id="KW-0479">Metal-binding</keyword>
<dbReference type="Gene3D" id="3.40.50.720">
    <property type="entry name" value="NAD(P)-binding Rossmann-like Domain"/>
    <property type="match status" value="1"/>
</dbReference>
<evidence type="ECO:0000313" key="14">
    <source>
        <dbReference type="Proteomes" id="UP000006001"/>
    </source>
</evidence>
<evidence type="ECO:0000256" key="3">
    <source>
        <dbReference type="ARBA" id="ARBA00012154"/>
    </source>
</evidence>
<dbReference type="PROSITE" id="PS01128">
    <property type="entry name" value="SHIKIMATE_KINASE"/>
    <property type="match status" value="1"/>
</dbReference>
<reference evidence="13" key="1">
    <citation type="submission" date="2009-10" db="EMBL/GenBank/DDBJ databases">
        <authorList>
            <person name="Weinstock G."/>
            <person name="Sodergren E."/>
            <person name="Clifton S."/>
            <person name="Fulton L."/>
            <person name="Fulton B."/>
            <person name="Courtney L."/>
            <person name="Fronick C."/>
            <person name="Harrison M."/>
            <person name="Strong C."/>
            <person name="Farmer C."/>
            <person name="Delahaunty K."/>
            <person name="Markovic C."/>
            <person name="Hall O."/>
            <person name="Minx P."/>
            <person name="Tomlinson C."/>
            <person name="Mitreva M."/>
            <person name="Nelson J."/>
            <person name="Hou S."/>
            <person name="Wollam A."/>
            <person name="Pepin K.H."/>
            <person name="Johnson M."/>
            <person name="Bhonagiri V."/>
            <person name="Nash W.E."/>
            <person name="Warren W."/>
            <person name="Chinwalla A."/>
            <person name="Mardis E.R."/>
            <person name="Wilson R.K."/>
        </authorList>
    </citation>
    <scope>NUCLEOTIDE SEQUENCE [LARGE SCALE GENOMIC DNA]</scope>
    <source>
        <strain evidence="13">ATCC 700122</strain>
    </source>
</reference>
<comment type="similarity">
    <text evidence="11">Belongs to the shikimate kinase family.</text>
</comment>
<feature type="binding site" evidence="11">
    <location>
        <position position="312"/>
    </location>
    <ligand>
        <name>substrate</name>
    </ligand>
</feature>
<feature type="binding site" evidence="11">
    <location>
        <position position="336"/>
    </location>
    <ligand>
        <name>substrate</name>
    </ligand>
</feature>
<keyword evidence="5 11" id="KW-0808">Transferase</keyword>
<dbReference type="CDD" id="cd00464">
    <property type="entry name" value="SK"/>
    <property type="match status" value="1"/>
</dbReference>
<keyword evidence="14" id="KW-1185">Reference proteome</keyword>
<evidence type="ECO:0000256" key="4">
    <source>
        <dbReference type="ARBA" id="ARBA00022605"/>
    </source>
</evidence>
<evidence type="ECO:0000256" key="5">
    <source>
        <dbReference type="ARBA" id="ARBA00022679"/>
    </source>
</evidence>
<keyword evidence="11" id="KW-0963">Cytoplasm</keyword>
<evidence type="ECO:0000259" key="12">
    <source>
        <dbReference type="Pfam" id="PF08501"/>
    </source>
</evidence>
<dbReference type="InterPro" id="IPR023000">
    <property type="entry name" value="Shikimate_kinase_CS"/>
</dbReference>
<dbReference type="Pfam" id="PF08501">
    <property type="entry name" value="Shikimate_dh_N"/>
    <property type="match status" value="1"/>
</dbReference>
<feature type="binding site" evidence="11">
    <location>
        <position position="358"/>
    </location>
    <ligand>
        <name>substrate</name>
    </ligand>
</feature>
<keyword evidence="8 11" id="KW-0067">ATP-binding</keyword>
<dbReference type="PANTHER" id="PTHR21089">
    <property type="entry name" value="SHIKIMATE DEHYDROGENASE"/>
    <property type="match status" value="1"/>
</dbReference>
<dbReference type="GO" id="GO:0050661">
    <property type="term" value="F:NADP binding"/>
    <property type="evidence" value="ECO:0007669"/>
    <property type="project" value="TreeGrafter"/>
</dbReference>
<sequence length="439" mass="46773">MNDRKFGLVGHPLGHSYSPRIHELLGSTPYDLIDIAEDELEPFFARRAFDGVNVTIPYKVAALSLVDDASEAARAIGCVNTVVKRPDGTLFGHNTDYDGFAYLIDSLGADIDGRTAAVFGNGGATRAVLAVLRDKGAAHIIVFDRKADGKGEPERHGGTCEVCVWGYDALADAYAADLVVQTTPVGMYPACPASVCDLEPFAACGESGPGAKDGLIAVLDVVYNPANTGILMQAERLGIPHAGGLGMLVAQAKAASELFRGIALDDAEIERIVQELSFDMRSIVLIGMPGSGKAAIGGIVAQMLGRPFVDMDAEVVREAGKSIPQIFAEEGEEGFRAREHEALVRIGRMSGAVIACGGGVVTRPENYEPLHQNSCIVRLMRDLDELPTDGRPLSQSKGVAMLAQEREHLYRAWGDTVVENKGDVETVAKNVIAACRNLR</sequence>
<comment type="caution">
    <text evidence="13">The sequence shown here is derived from an EMBL/GenBank/DDBJ whole genome shotgun (WGS) entry which is preliminary data.</text>
</comment>
<evidence type="ECO:0000256" key="10">
    <source>
        <dbReference type="ARBA" id="ARBA00048567"/>
    </source>
</evidence>
<dbReference type="GO" id="GO:0000287">
    <property type="term" value="F:magnesium ion binding"/>
    <property type="evidence" value="ECO:0007669"/>
    <property type="project" value="UniProtKB-UniRule"/>
</dbReference>
<keyword evidence="6 11" id="KW-0547">Nucleotide-binding</keyword>
<gene>
    <name evidence="11 13" type="primary">aroK</name>
    <name evidence="13" type="ORF">HMPREF0762_00142</name>
</gene>
<comment type="subcellular location">
    <subcellularLocation>
        <location evidence="11">Cytoplasm</location>
    </subcellularLocation>
</comment>
<dbReference type="Gene3D" id="3.40.50.300">
    <property type="entry name" value="P-loop containing nucleotide triphosphate hydrolases"/>
    <property type="match status" value="1"/>
</dbReference>
<evidence type="ECO:0000256" key="7">
    <source>
        <dbReference type="ARBA" id="ARBA00022777"/>
    </source>
</evidence>
<dbReference type="Pfam" id="PF01202">
    <property type="entry name" value="SKI"/>
    <property type="match status" value="1"/>
</dbReference>
<comment type="cofactor">
    <cofactor evidence="11">
        <name>Mg(2+)</name>
        <dbReference type="ChEBI" id="CHEBI:18420"/>
    </cofactor>
    <text evidence="11">Binds 1 Mg(2+) ion per subunit.</text>
</comment>
<evidence type="ECO:0000256" key="6">
    <source>
        <dbReference type="ARBA" id="ARBA00022741"/>
    </source>
</evidence>
<feature type="domain" description="Shikimate dehydrogenase substrate binding N-terminal" evidence="12">
    <location>
        <begin position="8"/>
        <end position="82"/>
    </location>
</feature>
<protein>
    <recommendedName>
        <fullName evidence="3 11">Shikimate kinase</fullName>
        <shortName evidence="11">SK</shortName>
        <ecNumber evidence="3 11">2.7.1.71</ecNumber>
    </recommendedName>
</protein>
<evidence type="ECO:0000256" key="9">
    <source>
        <dbReference type="ARBA" id="ARBA00023141"/>
    </source>
</evidence>
<evidence type="ECO:0000256" key="2">
    <source>
        <dbReference type="ARBA" id="ARBA00004871"/>
    </source>
</evidence>
<dbReference type="InterPro" id="IPR022893">
    <property type="entry name" value="Shikimate_DH_fam"/>
</dbReference>
<dbReference type="STRING" id="649764.HMPREF0762_00142"/>
<dbReference type="SUPFAM" id="SSF52540">
    <property type="entry name" value="P-loop containing nucleoside triphosphate hydrolases"/>
    <property type="match status" value="1"/>
</dbReference>
<evidence type="ECO:0000256" key="1">
    <source>
        <dbReference type="ARBA" id="ARBA00004842"/>
    </source>
</evidence>
<dbReference type="PRINTS" id="PR01100">
    <property type="entry name" value="SHIKIMTKNASE"/>
</dbReference>
<comment type="caution">
    <text evidence="11">Lacks conserved residue(s) required for the propagation of feature annotation.</text>
</comment>
<dbReference type="InterPro" id="IPR027417">
    <property type="entry name" value="P-loop_NTPase"/>
</dbReference>
<accession>D0WEB7</accession>
<dbReference type="GO" id="GO:0009423">
    <property type="term" value="P:chorismate biosynthetic process"/>
    <property type="evidence" value="ECO:0007669"/>
    <property type="project" value="UniProtKB-UniRule"/>
</dbReference>
<dbReference type="GO" id="GO:0004765">
    <property type="term" value="F:shikimate kinase activity"/>
    <property type="evidence" value="ECO:0007669"/>
    <property type="project" value="UniProtKB-UniRule"/>
</dbReference>
<dbReference type="GeneID" id="85006818"/>
<feature type="binding site" evidence="11">
    <location>
        <begin position="290"/>
        <end position="295"/>
    </location>
    <ligand>
        <name>ATP</name>
        <dbReference type="ChEBI" id="CHEBI:30616"/>
    </ligand>
</feature>
<dbReference type="SUPFAM" id="SSF53223">
    <property type="entry name" value="Aminoacid dehydrogenase-like, N-terminal domain"/>
    <property type="match status" value="1"/>
</dbReference>
<dbReference type="GO" id="GO:0005829">
    <property type="term" value="C:cytosol"/>
    <property type="evidence" value="ECO:0007669"/>
    <property type="project" value="TreeGrafter"/>
</dbReference>
<dbReference type="InterPro" id="IPR046346">
    <property type="entry name" value="Aminoacid_DH-like_N_sf"/>
</dbReference>
<dbReference type="eggNOG" id="COG0703">
    <property type="taxonomic scope" value="Bacteria"/>
</dbReference>
<comment type="pathway">
    <text evidence="1 11">Metabolic intermediate biosynthesis; chorismate biosynthesis; chorismate from D-erythrose 4-phosphate and phosphoenolpyruvate: step 5/7.</text>
</comment>
<dbReference type="EMBL" id="ACUX02000004">
    <property type="protein sequence ID" value="EEZ62055.1"/>
    <property type="molecule type" value="Genomic_DNA"/>
</dbReference>
<dbReference type="GO" id="GO:0004764">
    <property type="term" value="F:shikimate 3-dehydrogenase (NADP+) activity"/>
    <property type="evidence" value="ECO:0007669"/>
    <property type="project" value="InterPro"/>
</dbReference>
<dbReference type="Proteomes" id="UP000006001">
    <property type="component" value="Unassembled WGS sequence"/>
</dbReference>
<proteinExistence type="inferred from homology"/>
<keyword evidence="9 11" id="KW-0057">Aromatic amino acid biosynthesis</keyword>
<dbReference type="InterPro" id="IPR031322">
    <property type="entry name" value="Shikimate/glucono_kinase"/>
</dbReference>
<dbReference type="HOGENOM" id="CLU_033897_0_0_11"/>
<dbReference type="GO" id="GO:0009073">
    <property type="term" value="P:aromatic amino acid family biosynthetic process"/>
    <property type="evidence" value="ECO:0007669"/>
    <property type="project" value="UniProtKB-KW"/>
</dbReference>
<evidence type="ECO:0000256" key="8">
    <source>
        <dbReference type="ARBA" id="ARBA00022840"/>
    </source>
</evidence>
<comment type="catalytic activity">
    <reaction evidence="10 11">
        <text>shikimate + ATP = 3-phosphoshikimate + ADP + H(+)</text>
        <dbReference type="Rhea" id="RHEA:13121"/>
        <dbReference type="ChEBI" id="CHEBI:15378"/>
        <dbReference type="ChEBI" id="CHEBI:30616"/>
        <dbReference type="ChEBI" id="CHEBI:36208"/>
        <dbReference type="ChEBI" id="CHEBI:145989"/>
        <dbReference type="ChEBI" id="CHEBI:456216"/>
        <dbReference type="EC" id="2.7.1.71"/>
    </reaction>
</comment>
<evidence type="ECO:0000256" key="11">
    <source>
        <dbReference type="HAMAP-Rule" id="MF_00109"/>
    </source>
</evidence>
<comment type="function">
    <text evidence="11">Catalyzes the specific phosphorylation of the 3-hydroxyl group of shikimic acid using ATP as a cosubstrate.</text>
</comment>
<feature type="binding site" evidence="11">
    <location>
        <position position="391"/>
    </location>
    <ligand>
        <name>ATP</name>
        <dbReference type="ChEBI" id="CHEBI:30616"/>
    </ligand>
</feature>
<keyword evidence="4 11" id="KW-0028">Amino-acid biosynthesis</keyword>
<dbReference type="HAMAP" id="MF_00109">
    <property type="entry name" value="Shikimate_kinase"/>
    <property type="match status" value="1"/>
</dbReference>
<keyword evidence="7 11" id="KW-0418">Kinase</keyword>
<dbReference type="GO" id="GO:0019632">
    <property type="term" value="P:shikimate metabolic process"/>
    <property type="evidence" value="ECO:0007669"/>
    <property type="project" value="TreeGrafter"/>
</dbReference>
<dbReference type="Gene3D" id="3.40.50.10860">
    <property type="entry name" value="Leucine Dehydrogenase, chain A, domain 1"/>
    <property type="match status" value="1"/>
</dbReference>
<comment type="subunit">
    <text evidence="11">Monomer.</text>
</comment>
<dbReference type="InterPro" id="IPR036291">
    <property type="entry name" value="NAD(P)-bd_dom_sf"/>
</dbReference>
<dbReference type="GO" id="GO:0008652">
    <property type="term" value="P:amino acid biosynthetic process"/>
    <property type="evidence" value="ECO:0007669"/>
    <property type="project" value="UniProtKB-KW"/>
</dbReference>
<dbReference type="RefSeq" id="WP_006361390.1">
    <property type="nucleotide sequence ID" value="NZ_GG700630.1"/>
</dbReference>
<organism evidence="13 14">
    <name type="scientific">Slackia exigua (strain ATCC 700122 / DSM 15923 / CIP 105133 / JCM 11022 / KCTC 5966 / S-7)</name>
    <dbReference type="NCBI Taxonomy" id="649764"/>
    <lineage>
        <taxon>Bacteria</taxon>
        <taxon>Bacillati</taxon>
        <taxon>Actinomycetota</taxon>
        <taxon>Coriobacteriia</taxon>
        <taxon>Eggerthellales</taxon>
        <taxon>Eggerthellaceae</taxon>
        <taxon>Slackia</taxon>
    </lineage>
</organism>
<dbReference type="CDD" id="cd01065">
    <property type="entry name" value="NAD_bind_Shikimate_DH"/>
    <property type="match status" value="1"/>
</dbReference>
<name>D0WEB7_SLAES</name>
<dbReference type="InterPro" id="IPR013708">
    <property type="entry name" value="Shikimate_DH-bd_N"/>
</dbReference>
<feature type="binding site" evidence="11">
    <location>
        <position position="406"/>
    </location>
    <ligand>
        <name>substrate</name>
    </ligand>
</feature>
<dbReference type="EC" id="2.7.1.71" evidence="3 11"/>
<dbReference type="GO" id="GO:0005524">
    <property type="term" value="F:ATP binding"/>
    <property type="evidence" value="ECO:0007669"/>
    <property type="project" value="UniProtKB-UniRule"/>
</dbReference>
<dbReference type="InterPro" id="IPR000623">
    <property type="entry name" value="Shikimate_kinase/TSH1"/>
</dbReference>
<dbReference type="UniPathway" id="UPA00053">
    <property type="reaction ID" value="UER00088"/>
</dbReference>
<keyword evidence="11" id="KW-0460">Magnesium</keyword>
<comment type="pathway">
    <text evidence="2">Metabolic intermediate biosynthesis; chorismate biosynthesis; chorismate from D-erythrose 4-phosphate and phosphoenolpyruvate: step 4/7.</text>
</comment>
<dbReference type="AlphaFoldDB" id="D0WEB7"/>
<dbReference type="eggNOG" id="COG0169">
    <property type="taxonomic scope" value="Bacteria"/>
</dbReference>
<evidence type="ECO:0000313" key="13">
    <source>
        <dbReference type="EMBL" id="EEZ62055.1"/>
    </source>
</evidence>